<feature type="region of interest" description="Disordered" evidence="1">
    <location>
        <begin position="46"/>
        <end position="105"/>
    </location>
</feature>
<dbReference type="InterPro" id="IPR039280">
    <property type="entry name" value="VUP"/>
</dbReference>
<organism evidence="2 3">
    <name type="scientific">Musa troglodytarum</name>
    <name type="common">fe'i banana</name>
    <dbReference type="NCBI Taxonomy" id="320322"/>
    <lineage>
        <taxon>Eukaryota</taxon>
        <taxon>Viridiplantae</taxon>
        <taxon>Streptophyta</taxon>
        <taxon>Embryophyta</taxon>
        <taxon>Tracheophyta</taxon>
        <taxon>Spermatophyta</taxon>
        <taxon>Magnoliopsida</taxon>
        <taxon>Liliopsida</taxon>
        <taxon>Zingiberales</taxon>
        <taxon>Musaceae</taxon>
        <taxon>Musa</taxon>
    </lineage>
</organism>
<dbReference type="GO" id="GO:0010089">
    <property type="term" value="P:xylem development"/>
    <property type="evidence" value="ECO:0007669"/>
    <property type="project" value="InterPro"/>
</dbReference>
<gene>
    <name evidence="2" type="ORF">MUK42_10326</name>
</gene>
<accession>A0A9E7EFE8</accession>
<proteinExistence type="predicted"/>
<evidence type="ECO:0000256" key="1">
    <source>
        <dbReference type="SAM" id="MobiDB-lite"/>
    </source>
</evidence>
<protein>
    <submittedName>
        <fullName evidence="2">Uncharacterized protein</fullName>
    </submittedName>
</protein>
<feature type="compositionally biased region" description="Low complexity" evidence="1">
    <location>
        <begin position="22"/>
        <end position="34"/>
    </location>
</feature>
<name>A0A9E7EFE8_9LILI</name>
<feature type="region of interest" description="Disordered" evidence="1">
    <location>
        <begin position="1"/>
        <end position="34"/>
    </location>
</feature>
<dbReference type="Proteomes" id="UP001055439">
    <property type="component" value="Chromosome 1"/>
</dbReference>
<dbReference type="PANTHER" id="PTHR33974">
    <property type="entry name" value="VASCULAR-RELATED UNKNOWN PROTEIN 1-RELATED"/>
    <property type="match status" value="1"/>
</dbReference>
<reference evidence="2" key="1">
    <citation type="submission" date="2022-05" db="EMBL/GenBank/DDBJ databases">
        <title>The Musa troglodytarum L. genome provides insights into the mechanism of non-climacteric behaviour and enrichment of carotenoids.</title>
        <authorList>
            <person name="Wang J."/>
        </authorList>
    </citation>
    <scope>NUCLEOTIDE SEQUENCE</scope>
    <source>
        <tissue evidence="2">Leaf</tissue>
    </source>
</reference>
<evidence type="ECO:0000313" key="2">
    <source>
        <dbReference type="EMBL" id="URD75922.1"/>
    </source>
</evidence>
<dbReference type="EMBL" id="CP097502">
    <property type="protein sequence ID" value="URD75922.1"/>
    <property type="molecule type" value="Genomic_DNA"/>
</dbReference>
<keyword evidence="3" id="KW-1185">Reference proteome</keyword>
<dbReference type="OrthoDB" id="779856at2759"/>
<dbReference type="AlphaFoldDB" id="A0A9E7EFE8"/>
<feature type="compositionally biased region" description="Basic and acidic residues" evidence="1">
    <location>
        <begin position="49"/>
        <end position="58"/>
    </location>
</feature>
<dbReference type="PANTHER" id="PTHR33974:SF2">
    <property type="entry name" value="VASCULAR-RELATED UNKNOWN PROTEIN 1"/>
    <property type="match status" value="1"/>
</dbReference>
<sequence length="151" mass="16749">MCNSCIYRARRRTKPAPMEKPSNSSTATTEESSWASYVADFVATQQAEESMRASEKLSPKRRKTAVEDDDPLEDTATSPVKTRRVGVSDQSRTKPGKRKQTEVDGLGFVRSEELSKDADDVNSARSSCGRADLRKKGLCLVPLSMAMHYLE</sequence>
<evidence type="ECO:0000313" key="3">
    <source>
        <dbReference type="Proteomes" id="UP001055439"/>
    </source>
</evidence>